<feature type="signal peptide" evidence="1">
    <location>
        <begin position="1"/>
        <end position="24"/>
    </location>
</feature>
<evidence type="ECO:0000256" key="1">
    <source>
        <dbReference type="SAM" id="SignalP"/>
    </source>
</evidence>
<dbReference type="SMART" id="SM00867">
    <property type="entry name" value="YceI"/>
    <property type="match status" value="1"/>
</dbReference>
<dbReference type="Gene3D" id="2.40.128.110">
    <property type="entry name" value="Lipid/polyisoprenoid-binding, YceI-like"/>
    <property type="match status" value="1"/>
</dbReference>
<dbReference type="Pfam" id="PF04264">
    <property type="entry name" value="YceI"/>
    <property type="match status" value="1"/>
</dbReference>
<dbReference type="KEGG" id="bthg:MS2017_1648"/>
<keyword evidence="8" id="KW-1185">Reference proteome</keyword>
<accession>A0A1J5TVW9</accession>
<keyword evidence="1" id="KW-0732">Signal</keyword>
<reference evidence="4 8" key="4">
    <citation type="submission" date="2020-05" db="EMBL/GenBank/DDBJ databases">
        <authorList>
            <person name="Petersen J."/>
            <person name="Sayavedra L."/>
        </authorList>
    </citation>
    <scope>NUCLEOTIDE SEQUENCE [LARGE SCALE GENOMIC DNA]</scope>
    <source>
        <strain evidence="4">B thermophilus SOXS</strain>
    </source>
</reference>
<dbReference type="InterPro" id="IPR036761">
    <property type="entry name" value="TTHA0802/YceI-like_sf"/>
</dbReference>
<protein>
    <recommendedName>
        <fullName evidence="2">Lipid/polyisoprenoid-binding YceI-like domain-containing protein</fullName>
    </recommendedName>
</protein>
<dbReference type="Proteomes" id="UP000278334">
    <property type="component" value="Chromosome"/>
</dbReference>
<dbReference type="RefSeq" id="WP_071563968.1">
    <property type="nucleotide sequence ID" value="NZ_CAESAQ020000078.1"/>
</dbReference>
<evidence type="ECO:0000259" key="2">
    <source>
        <dbReference type="SMART" id="SM00867"/>
    </source>
</evidence>
<feature type="domain" description="Lipid/polyisoprenoid-binding YceI-like" evidence="2">
    <location>
        <begin position="27"/>
        <end position="195"/>
    </location>
</feature>
<evidence type="ECO:0000313" key="3">
    <source>
        <dbReference type="EMBL" id="AYQ57330.1"/>
    </source>
</evidence>
<reference evidence="3 7" key="3">
    <citation type="submission" date="2017-11" db="EMBL/GenBank/DDBJ databases">
        <title>Genome sequence of the bacterial symbiont EPR9N from a vent mussel Bathymodiolus thermophilus.</title>
        <authorList>
            <person name="Won Y.-J."/>
        </authorList>
    </citation>
    <scope>NUCLEOTIDE SEQUENCE [LARGE SCALE GENOMIC DNA]</scope>
    <source>
        <strain evidence="3 7">EPR9N</strain>
    </source>
</reference>
<reference evidence="6" key="1">
    <citation type="submission" date="2016-09" db="EMBL/GenBank/DDBJ databases">
        <title>Genome Sequence of Bathymodiolus thermophilus sulfur-oxidizing gill endosymbiont.</title>
        <authorList>
            <person name="Ponnudurai R."/>
            <person name="Kleiner M."/>
            <person name="Sayavedra L."/>
            <person name="Thuermer A."/>
            <person name="Felbeck H."/>
            <person name="Schlueter R."/>
            <person name="Schweder T."/>
            <person name="Markert S."/>
        </authorList>
    </citation>
    <scope>NUCLEOTIDE SEQUENCE [LARGE SCALE GENOMIC DNA]</scope>
    <source>
        <strain evidence="6">BAT/CrabSpa'14</strain>
    </source>
</reference>
<dbReference type="Proteomes" id="UP000643672">
    <property type="component" value="Unassembled WGS sequence"/>
</dbReference>
<feature type="chain" id="PRO_5044561938" description="Lipid/polyisoprenoid-binding YceI-like domain-containing protein" evidence="1">
    <location>
        <begin position="25"/>
        <end position="198"/>
    </location>
</feature>
<evidence type="ECO:0000313" key="4">
    <source>
        <dbReference type="EMBL" id="CAB5504608.1"/>
    </source>
</evidence>
<dbReference type="OrthoDB" id="9793816at2"/>
<gene>
    <name evidence="5" type="ORF">BGC33_05125</name>
    <name evidence="3" type="ORF">MS2017_1648</name>
    <name evidence="4" type="ORF">THERMOS_1989</name>
</gene>
<dbReference type="AlphaFoldDB" id="A0A1J5TVW9"/>
<dbReference type="InterPro" id="IPR007372">
    <property type="entry name" value="Lipid/polyisoprenoid-bd_YceI"/>
</dbReference>
<sequence>MNLIKTTLAAFLLLSLTTLNSAFATPEYIVDSKNSVVNFSTIKKQYVIEPAVFESVKGAISKTGEVEISVDLNSVNTNIAIRDKRLQDLFFKVIESPQAIIRAKIDMKKLKSIRYYKRMKIPAVLEFYGVSKKIELDVLIAKVYRKKLLITSMKPIIMDANDYGVPAKNLIALSKTVGGLSLSDKAAVNFVLSFAHNK</sequence>
<evidence type="ECO:0000313" key="6">
    <source>
        <dbReference type="Proteomes" id="UP000182798"/>
    </source>
</evidence>
<dbReference type="EMBL" id="CP024634">
    <property type="protein sequence ID" value="AYQ57330.1"/>
    <property type="molecule type" value="Genomic_DNA"/>
</dbReference>
<evidence type="ECO:0000313" key="7">
    <source>
        <dbReference type="Proteomes" id="UP000278334"/>
    </source>
</evidence>
<dbReference type="EMBL" id="MIQH01000447">
    <property type="protein sequence ID" value="OIR24979.1"/>
    <property type="molecule type" value="Genomic_DNA"/>
</dbReference>
<dbReference type="EMBL" id="CAESAQ020000078">
    <property type="protein sequence ID" value="CAB5504608.1"/>
    <property type="molecule type" value="Genomic_DNA"/>
</dbReference>
<organism evidence="5 6">
    <name type="scientific">Bathymodiolus thermophilus thioautotrophic gill symbiont</name>
    <dbReference type="NCBI Taxonomy" id="2360"/>
    <lineage>
        <taxon>Bacteria</taxon>
        <taxon>Pseudomonadati</taxon>
        <taxon>Pseudomonadota</taxon>
        <taxon>Gammaproteobacteria</taxon>
        <taxon>sulfur-oxidizing symbionts</taxon>
    </lineage>
</organism>
<dbReference type="Proteomes" id="UP000182798">
    <property type="component" value="Unassembled WGS sequence"/>
</dbReference>
<name>A0A1J5TVW9_9GAMM</name>
<dbReference type="SUPFAM" id="SSF101874">
    <property type="entry name" value="YceI-like"/>
    <property type="match status" value="1"/>
</dbReference>
<reference evidence="5" key="2">
    <citation type="journal article" date="2017" name="Stand. Genomic Sci.">
        <title>Genome sequence of the sulfur-oxidizing Bathymodiolus thermophilus gill endosymbiont.</title>
        <authorList>
            <person name="Ponnudurai R."/>
            <person name="Sayavedra L."/>
            <person name="Kleiner M."/>
            <person name="Heiden S.E."/>
            <person name="Thurmer A."/>
            <person name="Felbeck H."/>
            <person name="Schluter R."/>
            <person name="Sievert S.M."/>
            <person name="Daniel R."/>
            <person name="Schweder T."/>
            <person name="Markert S."/>
        </authorList>
    </citation>
    <scope>NUCLEOTIDE SEQUENCE</scope>
    <source>
        <strain evidence="5">BAT/CrabSpa'14</strain>
    </source>
</reference>
<evidence type="ECO:0000313" key="8">
    <source>
        <dbReference type="Proteomes" id="UP000643672"/>
    </source>
</evidence>
<evidence type="ECO:0000313" key="5">
    <source>
        <dbReference type="EMBL" id="OIR24979.1"/>
    </source>
</evidence>
<proteinExistence type="predicted"/>